<proteinExistence type="predicted"/>
<evidence type="ECO:0000313" key="2">
    <source>
        <dbReference type="Proteomes" id="UP000198210"/>
    </source>
</evidence>
<gene>
    <name evidence="1" type="ORF">GA0074704_4865</name>
</gene>
<dbReference type="Pfam" id="PF02567">
    <property type="entry name" value="PhzC-PhzF"/>
    <property type="match status" value="1"/>
</dbReference>
<name>A0A1C5JSC1_9ACTN</name>
<dbReference type="Proteomes" id="UP000198210">
    <property type="component" value="Chromosome I"/>
</dbReference>
<dbReference type="NCBIfam" id="TIGR00654">
    <property type="entry name" value="PhzF_family"/>
    <property type="match status" value="1"/>
</dbReference>
<keyword evidence="2" id="KW-1185">Reference proteome</keyword>
<sequence length="361" mass="37037">MTRKQRAIWVTALCVGLAGVALGFALNPALGGIIASASTLAMIFTSIFAPPDPTPFADAGSSSVRGGPMSWPDVTVVDACVRRDGRGGSPTAVADDDPAATDADRRAVAAAAGTSHAAFLGPGRTPDGGWPVRFFTATAELSGCGHGTVAAQAVRLTRTALGELSDRQHTGGRTFDTVAIRRPAGIEVWFDQGLVALRDPAPDERAAIVAALGLTADDPHRTDAPRIAAPGAPRMLVPVHDRSALLRVRPDLGRLAAACRRYGLLGCFVYVPPVGDRPGAARMFAPAIGVDEDVANANSTGCLAAHLLDTTGAQTIAIEVEQGDTLGRPASVLASARRVPAGITTRVGGLAVVRDGPRGDN</sequence>
<organism evidence="1 2">
    <name type="scientific">Micromonospora siamensis</name>
    <dbReference type="NCBI Taxonomy" id="299152"/>
    <lineage>
        <taxon>Bacteria</taxon>
        <taxon>Bacillati</taxon>
        <taxon>Actinomycetota</taxon>
        <taxon>Actinomycetes</taxon>
        <taxon>Micromonosporales</taxon>
        <taxon>Micromonosporaceae</taxon>
        <taxon>Micromonospora</taxon>
    </lineage>
</organism>
<dbReference type="GO" id="GO:0005737">
    <property type="term" value="C:cytoplasm"/>
    <property type="evidence" value="ECO:0007669"/>
    <property type="project" value="TreeGrafter"/>
</dbReference>
<accession>A0A1C5JSC1</accession>
<dbReference type="Gene3D" id="3.10.310.10">
    <property type="entry name" value="Diaminopimelate Epimerase, Chain A, domain 1"/>
    <property type="match status" value="2"/>
</dbReference>
<evidence type="ECO:0000313" key="1">
    <source>
        <dbReference type="EMBL" id="SCG73139.1"/>
    </source>
</evidence>
<dbReference type="GO" id="GO:0016853">
    <property type="term" value="F:isomerase activity"/>
    <property type="evidence" value="ECO:0007669"/>
    <property type="project" value="TreeGrafter"/>
</dbReference>
<dbReference type="PANTHER" id="PTHR13774">
    <property type="entry name" value="PHENAZINE BIOSYNTHESIS PROTEIN"/>
    <property type="match status" value="1"/>
</dbReference>
<dbReference type="EMBL" id="LT607751">
    <property type="protein sequence ID" value="SCG73139.1"/>
    <property type="molecule type" value="Genomic_DNA"/>
</dbReference>
<dbReference type="InterPro" id="IPR003719">
    <property type="entry name" value="Phenazine_PhzF-like"/>
</dbReference>
<protein>
    <submittedName>
        <fullName evidence="1">Phenazine biosynthesis protein PhzF family</fullName>
    </submittedName>
</protein>
<dbReference type="AlphaFoldDB" id="A0A1C5JSC1"/>
<dbReference type="SUPFAM" id="SSF54506">
    <property type="entry name" value="Diaminopimelate epimerase-like"/>
    <property type="match status" value="1"/>
</dbReference>
<reference evidence="1 2" key="1">
    <citation type="submission" date="2016-06" db="EMBL/GenBank/DDBJ databases">
        <authorList>
            <person name="Kjaerup R.B."/>
            <person name="Dalgaard T.S."/>
            <person name="Juul-Madsen H.R."/>
        </authorList>
    </citation>
    <scope>NUCLEOTIDE SEQUENCE [LARGE SCALE GENOMIC DNA]</scope>
    <source>
        <strain evidence="1 2">DSM 45097</strain>
    </source>
</reference>